<dbReference type="UniPathway" id="UPA00241">
    <property type="reaction ID" value="UER00352"/>
</dbReference>
<comment type="function">
    <text evidence="16">Catalyzes the phosphorylation of pantothenate (Pan), the first step in CoA biosynthesis.</text>
</comment>
<dbReference type="Gene3D" id="3.30.420.40">
    <property type="match status" value="2"/>
</dbReference>
<dbReference type="Pfam" id="PF03309">
    <property type="entry name" value="Pan_kinase"/>
    <property type="match status" value="1"/>
</dbReference>
<evidence type="ECO:0000256" key="7">
    <source>
        <dbReference type="ARBA" id="ARBA00022490"/>
    </source>
</evidence>
<dbReference type="CDD" id="cd24015">
    <property type="entry name" value="ASKHA_NBD_PanK-III"/>
    <property type="match status" value="1"/>
</dbReference>
<comment type="catalytic activity">
    <reaction evidence="1 16">
        <text>(R)-pantothenate + ATP = (R)-4'-phosphopantothenate + ADP + H(+)</text>
        <dbReference type="Rhea" id="RHEA:16373"/>
        <dbReference type="ChEBI" id="CHEBI:10986"/>
        <dbReference type="ChEBI" id="CHEBI:15378"/>
        <dbReference type="ChEBI" id="CHEBI:29032"/>
        <dbReference type="ChEBI" id="CHEBI:30616"/>
        <dbReference type="ChEBI" id="CHEBI:456216"/>
        <dbReference type="EC" id="2.7.1.33"/>
    </reaction>
</comment>
<dbReference type="GO" id="GO:0046872">
    <property type="term" value="F:metal ion binding"/>
    <property type="evidence" value="ECO:0007669"/>
    <property type="project" value="UniProtKB-KW"/>
</dbReference>
<dbReference type="Proteomes" id="UP000218767">
    <property type="component" value="Unassembled WGS sequence"/>
</dbReference>
<accession>A0A2A4XIT4</accession>
<keyword evidence="10 16" id="KW-0418">Kinase</keyword>
<comment type="pathway">
    <text evidence="4 16">Cofactor biosynthesis; coenzyme A biosynthesis; CoA from (R)-pantothenate: step 1/5.</text>
</comment>
<evidence type="ECO:0000256" key="15">
    <source>
        <dbReference type="ARBA" id="ARBA00040883"/>
    </source>
</evidence>
<comment type="subunit">
    <text evidence="5 16">Homodimer.</text>
</comment>
<feature type="binding site" evidence="16">
    <location>
        <position position="181"/>
    </location>
    <ligand>
        <name>substrate</name>
    </ligand>
</feature>
<dbReference type="GO" id="GO:0015937">
    <property type="term" value="P:coenzyme A biosynthetic process"/>
    <property type="evidence" value="ECO:0007669"/>
    <property type="project" value="UniProtKB-UniRule"/>
</dbReference>
<evidence type="ECO:0000313" key="18">
    <source>
        <dbReference type="Proteomes" id="UP000218767"/>
    </source>
</evidence>
<keyword evidence="9 16" id="KW-0547">Nucleotide-binding</keyword>
<evidence type="ECO:0000256" key="2">
    <source>
        <dbReference type="ARBA" id="ARBA00001958"/>
    </source>
</evidence>
<keyword evidence="13 16" id="KW-0173">Coenzyme A biosynthesis</keyword>
<evidence type="ECO:0000256" key="14">
    <source>
        <dbReference type="ARBA" id="ARBA00038036"/>
    </source>
</evidence>
<dbReference type="InterPro" id="IPR004619">
    <property type="entry name" value="Type_III_PanK"/>
</dbReference>
<dbReference type="PANTHER" id="PTHR34265">
    <property type="entry name" value="TYPE III PANTOTHENATE KINASE"/>
    <property type="match status" value="1"/>
</dbReference>
<feature type="binding site" evidence="16">
    <location>
        <begin position="12"/>
        <end position="19"/>
    </location>
    <ligand>
        <name>ATP</name>
        <dbReference type="ChEBI" id="CHEBI:30616"/>
    </ligand>
</feature>
<comment type="similarity">
    <text evidence="14 16">Belongs to the type III pantothenate kinase family.</text>
</comment>
<dbReference type="NCBIfam" id="TIGR00671">
    <property type="entry name" value="baf"/>
    <property type="match status" value="1"/>
</dbReference>
<protein>
    <recommendedName>
        <fullName evidence="15 16">Type III pantothenate kinase</fullName>
        <ecNumber evidence="6 16">2.7.1.33</ecNumber>
    </recommendedName>
    <alternativeName>
        <fullName evidence="16">PanK-III</fullName>
    </alternativeName>
    <alternativeName>
        <fullName evidence="16">Pantothenic acid kinase</fullName>
    </alternativeName>
</protein>
<gene>
    <name evidence="16" type="primary">coaX</name>
    <name evidence="17" type="ORF">COB20_00370</name>
</gene>
<dbReference type="AlphaFoldDB" id="A0A2A4XIT4"/>
<evidence type="ECO:0000256" key="11">
    <source>
        <dbReference type="ARBA" id="ARBA00022840"/>
    </source>
</evidence>
<dbReference type="HAMAP" id="MF_01274">
    <property type="entry name" value="Pantothen_kinase_3"/>
    <property type="match status" value="1"/>
</dbReference>
<organism evidence="17 18">
    <name type="scientific">SAR86 cluster bacterium</name>
    <dbReference type="NCBI Taxonomy" id="2030880"/>
    <lineage>
        <taxon>Bacteria</taxon>
        <taxon>Pseudomonadati</taxon>
        <taxon>Pseudomonadota</taxon>
        <taxon>Gammaproteobacteria</taxon>
        <taxon>SAR86 cluster</taxon>
    </lineage>
</organism>
<feature type="binding site" evidence="16">
    <location>
        <position position="129"/>
    </location>
    <ligand>
        <name>ATP</name>
        <dbReference type="ChEBI" id="CHEBI:30616"/>
    </ligand>
</feature>
<comment type="caution">
    <text evidence="17">The sequence shown here is derived from an EMBL/GenBank/DDBJ whole genome shotgun (WGS) entry which is preliminary data.</text>
</comment>
<dbReference type="EC" id="2.7.1.33" evidence="6 16"/>
<feature type="binding site" evidence="16">
    <location>
        <position position="126"/>
    </location>
    <ligand>
        <name>K(+)</name>
        <dbReference type="ChEBI" id="CHEBI:29103"/>
    </ligand>
</feature>
<keyword evidence="16" id="KW-0479">Metal-binding</keyword>
<dbReference type="GO" id="GO:0004594">
    <property type="term" value="F:pantothenate kinase activity"/>
    <property type="evidence" value="ECO:0007669"/>
    <property type="project" value="UniProtKB-UniRule"/>
</dbReference>
<feature type="binding site" evidence="16">
    <location>
        <position position="97"/>
    </location>
    <ligand>
        <name>substrate</name>
    </ligand>
</feature>
<evidence type="ECO:0000256" key="4">
    <source>
        <dbReference type="ARBA" id="ARBA00005225"/>
    </source>
</evidence>
<evidence type="ECO:0000256" key="1">
    <source>
        <dbReference type="ARBA" id="ARBA00001206"/>
    </source>
</evidence>
<dbReference type="GO" id="GO:0005524">
    <property type="term" value="F:ATP binding"/>
    <property type="evidence" value="ECO:0007669"/>
    <property type="project" value="UniProtKB-UniRule"/>
</dbReference>
<feature type="binding site" evidence="16">
    <location>
        <begin position="104"/>
        <end position="107"/>
    </location>
    <ligand>
        <name>substrate</name>
    </ligand>
</feature>
<evidence type="ECO:0000313" key="17">
    <source>
        <dbReference type="EMBL" id="PCI82470.1"/>
    </source>
</evidence>
<sequence length="256" mass="27563">MSINQHMILELDVGNSRIKWRLLAVGNLTVINAGHVSGLEELQRVTELEAAMTMARMCSVRGNDVNKKLEDWVRAKYRVDLVQAKVAQSCGGVTNQYADVSRLGIDRWLAMLAAYRRADGACMIIDSGTAFTIDVVDEQGLHLGGYIIPGLGLMHSSLESHTAIRLSDNYSAYSQSLGHSTDEAVFNGTVTALLATIEQQSESLGSASGVEIYFAGGDAELLHGLAGLECSEVVTSLVLDGLDVACPYPDSDRERA</sequence>
<comment type="subcellular location">
    <subcellularLocation>
        <location evidence="3 16">Cytoplasm</location>
    </subcellularLocation>
</comment>
<dbReference type="EMBL" id="NVUL01000001">
    <property type="protein sequence ID" value="PCI82470.1"/>
    <property type="molecule type" value="Genomic_DNA"/>
</dbReference>
<evidence type="ECO:0000256" key="16">
    <source>
        <dbReference type="HAMAP-Rule" id="MF_01274"/>
    </source>
</evidence>
<proteinExistence type="inferred from homology"/>
<evidence type="ECO:0000256" key="3">
    <source>
        <dbReference type="ARBA" id="ARBA00004496"/>
    </source>
</evidence>
<dbReference type="InterPro" id="IPR043129">
    <property type="entry name" value="ATPase_NBD"/>
</dbReference>
<evidence type="ECO:0000256" key="10">
    <source>
        <dbReference type="ARBA" id="ARBA00022777"/>
    </source>
</evidence>
<name>A0A2A4XIT4_9GAMM</name>
<evidence type="ECO:0000256" key="9">
    <source>
        <dbReference type="ARBA" id="ARBA00022741"/>
    </source>
</evidence>
<comment type="cofactor">
    <cofactor evidence="2">
        <name>K(+)</name>
        <dbReference type="ChEBI" id="CHEBI:29103"/>
    </cofactor>
</comment>
<dbReference type="PANTHER" id="PTHR34265:SF1">
    <property type="entry name" value="TYPE III PANTOTHENATE KINASE"/>
    <property type="match status" value="1"/>
</dbReference>
<evidence type="ECO:0000256" key="13">
    <source>
        <dbReference type="ARBA" id="ARBA00022993"/>
    </source>
</evidence>
<evidence type="ECO:0000256" key="12">
    <source>
        <dbReference type="ARBA" id="ARBA00022958"/>
    </source>
</evidence>
<keyword evidence="7 16" id="KW-0963">Cytoplasm</keyword>
<reference evidence="18" key="1">
    <citation type="submission" date="2017-08" db="EMBL/GenBank/DDBJ databases">
        <title>A dynamic microbial community with high functional redundancy inhabits the cold, oxic subseafloor aquifer.</title>
        <authorList>
            <person name="Tully B.J."/>
            <person name="Wheat C.G."/>
            <person name="Glazer B.T."/>
            <person name="Huber J.A."/>
        </authorList>
    </citation>
    <scope>NUCLEOTIDE SEQUENCE [LARGE SCALE GENOMIC DNA]</scope>
</reference>
<dbReference type="SUPFAM" id="SSF53067">
    <property type="entry name" value="Actin-like ATPase domain"/>
    <property type="match status" value="2"/>
</dbReference>
<keyword evidence="12 16" id="KW-0630">Potassium</keyword>
<evidence type="ECO:0000256" key="5">
    <source>
        <dbReference type="ARBA" id="ARBA00011738"/>
    </source>
</evidence>
<keyword evidence="8 16" id="KW-0808">Transferase</keyword>
<dbReference type="GO" id="GO:0005737">
    <property type="term" value="C:cytoplasm"/>
    <property type="evidence" value="ECO:0007669"/>
    <property type="project" value="UniProtKB-SubCell"/>
</dbReference>
<evidence type="ECO:0000256" key="8">
    <source>
        <dbReference type="ARBA" id="ARBA00022679"/>
    </source>
</evidence>
<comment type="cofactor">
    <cofactor evidence="16">
        <name>NH4(+)</name>
        <dbReference type="ChEBI" id="CHEBI:28938"/>
    </cofactor>
    <cofactor evidence="16">
        <name>K(+)</name>
        <dbReference type="ChEBI" id="CHEBI:29103"/>
    </cofactor>
    <text evidence="16">A monovalent cation. Ammonium or potassium.</text>
</comment>
<feature type="active site" description="Proton acceptor" evidence="16">
    <location>
        <position position="106"/>
    </location>
</feature>
<evidence type="ECO:0000256" key="6">
    <source>
        <dbReference type="ARBA" id="ARBA00012102"/>
    </source>
</evidence>
<keyword evidence="11 16" id="KW-0067">ATP-binding</keyword>